<reference evidence="1 2" key="1">
    <citation type="submission" date="2016-04" db="EMBL/GenBank/DDBJ databases">
        <title>A degradative enzymes factory behind the ericoid mycorrhizal symbiosis.</title>
        <authorList>
            <consortium name="DOE Joint Genome Institute"/>
            <person name="Martino E."/>
            <person name="Morin E."/>
            <person name="Grelet G."/>
            <person name="Kuo A."/>
            <person name="Kohler A."/>
            <person name="Daghino S."/>
            <person name="Barry K."/>
            <person name="Choi C."/>
            <person name="Cichocki N."/>
            <person name="Clum A."/>
            <person name="Copeland A."/>
            <person name="Hainaut M."/>
            <person name="Haridas S."/>
            <person name="Labutti K."/>
            <person name="Lindquist E."/>
            <person name="Lipzen A."/>
            <person name="Khouja H.-R."/>
            <person name="Murat C."/>
            <person name="Ohm R."/>
            <person name="Olson A."/>
            <person name="Spatafora J."/>
            <person name="Veneault-Fourrey C."/>
            <person name="Henrissat B."/>
            <person name="Grigoriev I."/>
            <person name="Martin F."/>
            <person name="Perotto S."/>
        </authorList>
    </citation>
    <scope>NUCLEOTIDE SEQUENCE [LARGE SCALE GENOMIC DNA]</scope>
    <source>
        <strain evidence="1 2">E</strain>
    </source>
</reference>
<accession>A0A2J6SJC1</accession>
<dbReference type="Proteomes" id="UP000235371">
    <property type="component" value="Unassembled WGS sequence"/>
</dbReference>
<dbReference type="EMBL" id="KZ613913">
    <property type="protein sequence ID" value="PMD50857.1"/>
    <property type="molecule type" value="Genomic_DNA"/>
</dbReference>
<evidence type="ECO:0000313" key="2">
    <source>
        <dbReference type="Proteomes" id="UP000235371"/>
    </source>
</evidence>
<proteinExistence type="predicted"/>
<evidence type="ECO:0000313" key="1">
    <source>
        <dbReference type="EMBL" id="PMD50857.1"/>
    </source>
</evidence>
<organism evidence="1 2">
    <name type="scientific">Hyaloscypha bicolor E</name>
    <dbReference type="NCBI Taxonomy" id="1095630"/>
    <lineage>
        <taxon>Eukaryota</taxon>
        <taxon>Fungi</taxon>
        <taxon>Dikarya</taxon>
        <taxon>Ascomycota</taxon>
        <taxon>Pezizomycotina</taxon>
        <taxon>Leotiomycetes</taxon>
        <taxon>Helotiales</taxon>
        <taxon>Hyaloscyphaceae</taxon>
        <taxon>Hyaloscypha</taxon>
        <taxon>Hyaloscypha bicolor</taxon>
    </lineage>
</organism>
<name>A0A2J6SJC1_9HELO</name>
<dbReference type="GeneID" id="36579620"/>
<protein>
    <submittedName>
        <fullName evidence="1">Uncharacterized protein</fullName>
    </submittedName>
</protein>
<gene>
    <name evidence="1" type="ORF">K444DRAFT_277729</name>
</gene>
<sequence length="108" mass="12014">MAYWIHSAKVRHGSRIRLIPKAGGLSHRVSQPRPPEGIQYLLHAQRHGATLGPILTLVAATVCSSKSNIVGLFHMAYCRFKLSSGVFRFANHVPGTYHGFLPQNRLRT</sequence>
<dbReference type="AlphaFoldDB" id="A0A2J6SJC1"/>
<dbReference type="RefSeq" id="XP_024727761.1">
    <property type="nucleotide sequence ID" value="XM_024871538.1"/>
</dbReference>
<keyword evidence="2" id="KW-1185">Reference proteome</keyword>
<dbReference type="InParanoid" id="A0A2J6SJC1"/>